<dbReference type="Proteomes" id="UP000095447">
    <property type="component" value="Unassembled WGS sequence"/>
</dbReference>
<dbReference type="EMBL" id="CYZA01000006">
    <property type="protein sequence ID" value="CUN82426.1"/>
    <property type="molecule type" value="Genomic_DNA"/>
</dbReference>
<evidence type="ECO:0000313" key="2">
    <source>
        <dbReference type="Proteomes" id="UP000095447"/>
    </source>
</evidence>
<protein>
    <submittedName>
        <fullName evidence="1">Uncharacterized protein</fullName>
    </submittedName>
</protein>
<gene>
    <name evidence="1" type="ORF">ERS852395_01424</name>
</gene>
<dbReference type="RefSeq" id="WP_055053170.1">
    <property type="nucleotide sequence ID" value="NZ_CYZA01000006.1"/>
</dbReference>
<dbReference type="AlphaFoldDB" id="A0A174A4H0"/>
<reference evidence="1 2" key="1">
    <citation type="submission" date="2015-09" db="EMBL/GenBank/DDBJ databases">
        <authorList>
            <consortium name="Pathogen Informatics"/>
        </authorList>
    </citation>
    <scope>NUCLEOTIDE SEQUENCE [LARGE SCALE GENOMIC DNA]</scope>
    <source>
        <strain evidence="1 2">2789STDY5608838</strain>
    </source>
</reference>
<evidence type="ECO:0000313" key="1">
    <source>
        <dbReference type="EMBL" id="CUN82426.1"/>
    </source>
</evidence>
<proteinExistence type="predicted"/>
<name>A0A174A4H0_9FIRM</name>
<organism evidence="1 2">
    <name type="scientific">Blautia obeum</name>
    <dbReference type="NCBI Taxonomy" id="40520"/>
    <lineage>
        <taxon>Bacteria</taxon>
        <taxon>Bacillati</taxon>
        <taxon>Bacillota</taxon>
        <taxon>Clostridia</taxon>
        <taxon>Lachnospirales</taxon>
        <taxon>Lachnospiraceae</taxon>
        <taxon>Blautia</taxon>
    </lineage>
</organism>
<sequence>MKIRKGFVTNSSSSSFILGFKSEESIKEELQKENLEEEYFEEILRDVTEAAKLDREDVLEGYSEEIYYQILWEIEDSLYVPYSKKLEIRKMEEFQEKLNKAITDRVSELEEDMQRYSVFVEINYSDNDGLMYSTLEHYVVPDMNCCLVAISHH</sequence>
<accession>A0A174A4H0</accession>